<keyword evidence="1" id="KW-0472">Membrane</keyword>
<feature type="transmembrane region" description="Helical" evidence="1">
    <location>
        <begin position="6"/>
        <end position="28"/>
    </location>
</feature>
<evidence type="ECO:0000256" key="1">
    <source>
        <dbReference type="SAM" id="Phobius"/>
    </source>
</evidence>
<accession>A0ABR6NLR6</accession>
<evidence type="ECO:0000313" key="3">
    <source>
        <dbReference type="Proteomes" id="UP001138540"/>
    </source>
</evidence>
<evidence type="ECO:0000313" key="2">
    <source>
        <dbReference type="EMBL" id="MBB5987652.1"/>
    </source>
</evidence>
<reference evidence="2 3" key="1">
    <citation type="submission" date="2020-08" db="EMBL/GenBank/DDBJ databases">
        <title>Exploring microbial biodiversity for novel pathways involved in the catabolism of aromatic compounds derived from lignin.</title>
        <authorList>
            <person name="Elkins J."/>
        </authorList>
    </citation>
    <scope>NUCLEOTIDE SEQUENCE [LARGE SCALE GENOMIC DNA]</scope>
    <source>
        <strain evidence="2 3">B1D3A</strain>
    </source>
</reference>
<name>A0ABR6NLR6_9SPHN</name>
<dbReference type="EMBL" id="JACHKA010000001">
    <property type="protein sequence ID" value="MBB5987652.1"/>
    <property type="molecule type" value="Genomic_DNA"/>
</dbReference>
<sequence length="86" mass="9154">MTDLSIIQYGAMALIVTGWIGILAYAGLKGWNGWLAFKRAELEMALGQRGAGMDAMGSATAATRIDVADLKERIRKLEAIAAGIDL</sequence>
<gene>
    <name evidence="2" type="ORF">HNP60_003626</name>
</gene>
<comment type="caution">
    <text evidence="2">The sequence shown here is derived from an EMBL/GenBank/DDBJ whole genome shotgun (WGS) entry which is preliminary data.</text>
</comment>
<dbReference type="Proteomes" id="UP001138540">
    <property type="component" value="Unassembled WGS sequence"/>
</dbReference>
<keyword evidence="3" id="KW-1185">Reference proteome</keyword>
<proteinExistence type="predicted"/>
<protein>
    <submittedName>
        <fullName evidence="2">Uncharacterized protein</fullName>
    </submittedName>
</protein>
<organism evidence="2 3">
    <name type="scientific">Sphingobium lignivorans</name>
    <dbReference type="NCBI Taxonomy" id="2735886"/>
    <lineage>
        <taxon>Bacteria</taxon>
        <taxon>Pseudomonadati</taxon>
        <taxon>Pseudomonadota</taxon>
        <taxon>Alphaproteobacteria</taxon>
        <taxon>Sphingomonadales</taxon>
        <taxon>Sphingomonadaceae</taxon>
        <taxon>Sphingobium</taxon>
    </lineage>
</organism>
<dbReference type="RefSeq" id="WP_014077924.1">
    <property type="nucleotide sequence ID" value="NZ_JACHKA010000001.1"/>
</dbReference>
<keyword evidence="1" id="KW-1133">Transmembrane helix</keyword>
<keyword evidence="1" id="KW-0812">Transmembrane</keyword>